<comment type="caution">
    <text evidence="2">The sequence shown here is derived from an EMBL/GenBank/DDBJ whole genome shotgun (WGS) entry which is preliminary data.</text>
</comment>
<evidence type="ECO:0000313" key="3">
    <source>
        <dbReference type="Proteomes" id="UP001470230"/>
    </source>
</evidence>
<protein>
    <recommendedName>
        <fullName evidence="4">HCP-like protein</fullName>
    </recommendedName>
</protein>
<gene>
    <name evidence="2" type="ORF">M9Y10_015665</name>
</gene>
<accession>A0ABR2L2W2</accession>
<name>A0ABR2L2W2_9EUKA</name>
<dbReference type="InterPro" id="IPR050767">
    <property type="entry name" value="Sel1_AlgK"/>
</dbReference>
<dbReference type="SMART" id="SM00671">
    <property type="entry name" value="SEL1"/>
    <property type="match status" value="10"/>
</dbReference>
<proteinExistence type="inferred from homology"/>
<dbReference type="Proteomes" id="UP001470230">
    <property type="component" value="Unassembled WGS sequence"/>
</dbReference>
<dbReference type="Gene3D" id="1.25.40.10">
    <property type="entry name" value="Tetratricopeptide repeat domain"/>
    <property type="match status" value="3"/>
</dbReference>
<reference evidence="2 3" key="1">
    <citation type="submission" date="2024-04" db="EMBL/GenBank/DDBJ databases">
        <title>Tritrichomonas musculus Genome.</title>
        <authorList>
            <person name="Alves-Ferreira E."/>
            <person name="Grigg M."/>
            <person name="Lorenzi H."/>
            <person name="Galac M."/>
        </authorList>
    </citation>
    <scope>NUCLEOTIDE SEQUENCE [LARGE SCALE GENOMIC DNA]</scope>
    <source>
        <strain evidence="2 3">EAF2021</strain>
    </source>
</reference>
<evidence type="ECO:0000313" key="2">
    <source>
        <dbReference type="EMBL" id="KAK8897700.1"/>
    </source>
</evidence>
<keyword evidence="3" id="KW-1185">Reference proteome</keyword>
<dbReference type="InterPro" id="IPR011990">
    <property type="entry name" value="TPR-like_helical_dom_sf"/>
</dbReference>
<dbReference type="Pfam" id="PF08238">
    <property type="entry name" value="Sel1"/>
    <property type="match status" value="8"/>
</dbReference>
<evidence type="ECO:0008006" key="4">
    <source>
        <dbReference type="Google" id="ProtNLM"/>
    </source>
</evidence>
<dbReference type="PANTHER" id="PTHR11102:SF160">
    <property type="entry name" value="ERAD-ASSOCIATED E3 UBIQUITIN-PROTEIN LIGASE COMPONENT HRD3"/>
    <property type="match status" value="1"/>
</dbReference>
<dbReference type="EMBL" id="JAPFFF010000002">
    <property type="protein sequence ID" value="KAK8897700.1"/>
    <property type="molecule type" value="Genomic_DNA"/>
</dbReference>
<dbReference type="SUPFAM" id="SSF81901">
    <property type="entry name" value="HCP-like"/>
    <property type="match status" value="3"/>
</dbReference>
<evidence type="ECO:0000256" key="1">
    <source>
        <dbReference type="ARBA" id="ARBA00038101"/>
    </source>
</evidence>
<dbReference type="PANTHER" id="PTHR11102">
    <property type="entry name" value="SEL-1-LIKE PROTEIN"/>
    <property type="match status" value="1"/>
</dbReference>
<comment type="similarity">
    <text evidence="1">Belongs to the sel-1 family.</text>
</comment>
<organism evidence="2 3">
    <name type="scientific">Tritrichomonas musculus</name>
    <dbReference type="NCBI Taxonomy" id="1915356"/>
    <lineage>
        <taxon>Eukaryota</taxon>
        <taxon>Metamonada</taxon>
        <taxon>Parabasalia</taxon>
        <taxon>Tritrichomonadida</taxon>
        <taxon>Tritrichomonadidae</taxon>
        <taxon>Tritrichomonas</taxon>
    </lineage>
</organism>
<sequence>MFRNSILPSISNWRSSFSNQLTQKGSIILLKTNPTNTILFNQFNQRQEYQRFFTKECTHKDPTHNSPPSSSSLFDTKTIQDYENRCEQGDLQSIKEFSPYLLNGGKGVQVDTQKAAKYYKIGSDTHDDITCTLFYAKMAENAIGFTKEEPEIASKYYKKAADLSKSIESYKCYLKFLKKHDGNDAEICKYLKLAADSGDGDSMFRYSLYLLNKKEQEEGENYLKKAVEKENLKAMNFYGTLISTKKPEESSQLFLKAIEKGSVKAMFNYANLLKNGSYQSLNLDKSKSFEYMKMAADHDFEEAIETIANWLLIGTFCKRNINESLKYYKKAADLFNNANSQYFYGYVLMHGFGFFNVDKKVGFSYIQKAANQDLPLAINELGCLYLEGNGIQRNDIEAAKCFKKAADLGLESGDVNYSICLFEGKGVQKNIDEAVKYLKMGVKLNDPQCMYNLGLLYMAGTGVEKNREEGEKLLKIASENGYEHALEIGDYVHSHHNEKDLKNNFVYSNFDYNIRYNDVYSIDDDLFEIII</sequence>
<dbReference type="InterPro" id="IPR006597">
    <property type="entry name" value="Sel1-like"/>
</dbReference>